<accession>A0A8B6FSQ2</accession>
<evidence type="ECO:0000313" key="3">
    <source>
        <dbReference type="Proteomes" id="UP000596742"/>
    </source>
</evidence>
<protein>
    <recommendedName>
        <fullName evidence="1">DUF7869 domain-containing protein</fullName>
    </recommendedName>
</protein>
<name>A0A8B6FSQ2_MYTGA</name>
<dbReference type="Pfam" id="PF25273">
    <property type="entry name" value="DUF7869"/>
    <property type="match status" value="1"/>
</dbReference>
<dbReference type="PANTHER" id="PTHR34415">
    <property type="entry name" value="INTEGRASE CATALYTIC DOMAIN-CONTAINING PROTEIN"/>
    <property type="match status" value="1"/>
</dbReference>
<sequence>MDWLQEIDDLHNEFFGPKTSPKPKQMPNNFETELVDDESDAEDTNNNNTEEIVRNFLRENDETEEVDFLNENCIDELDEKLQKAYDAGCSGKKSCLKQFQVETIYQNVLSLREMSKNEKDMLLMGTLTMAGDIEKTRKGKRKRIRYSYSFESRPICRECFKVCHDIGEKHLRNLKSHLDKNGKVPRDHGNAGKIPHNALKYDDTKRVVDFVVGFANEFGLPQPAAPRGRDDKAPVYLSSSETLLNLHFKYKSACETEEVSSVGKSSFRDIWLKCCPHIKICGPKDDVCFKCENFKQFIMDSTSEEDKLKYSSELQQHVEACKIERDVYKDWLQKSTDELYGVNRLPIPIRPLLHNYRYIHYTFDFSQHFTLPHRCRQIGPMYFVTARKINMFGVRVDGIPIQYNYLVDENETIGKDGSLIHGPNAVISMLHHSLTNYGYGERECGLHADNCGGQNKNKYVIAYFCWRVMAKLHSTIYYMMQIPGHARCLIDAGFAHSKRLYRRSDVDLLQDIAEIVDKSTASNKAVVMKKENNELEWEWRDWKTFFACHFKPLKGIRQYQQFRFSSDHPGCVFVKKNNNDAETKIKLLKSNVKEFSSEILPLVLPSAGFSSERLEYFRNILRRYVRPAKQDIFCATVNGNEE</sequence>
<proteinExistence type="predicted"/>
<dbReference type="OrthoDB" id="6124089at2759"/>
<keyword evidence="3" id="KW-1185">Reference proteome</keyword>
<dbReference type="Proteomes" id="UP000596742">
    <property type="component" value="Unassembled WGS sequence"/>
</dbReference>
<dbReference type="InterPro" id="IPR057191">
    <property type="entry name" value="DUF7869"/>
</dbReference>
<evidence type="ECO:0000313" key="2">
    <source>
        <dbReference type="EMBL" id="VDI54809.1"/>
    </source>
</evidence>
<feature type="domain" description="DUF7869" evidence="1">
    <location>
        <begin position="420"/>
        <end position="574"/>
    </location>
</feature>
<gene>
    <name evidence="2" type="ORF">MGAL_10B077854</name>
</gene>
<comment type="caution">
    <text evidence="2">The sequence shown here is derived from an EMBL/GenBank/DDBJ whole genome shotgun (WGS) entry which is preliminary data.</text>
</comment>
<dbReference type="AlphaFoldDB" id="A0A8B6FSQ2"/>
<dbReference type="EMBL" id="UYJE01007433">
    <property type="protein sequence ID" value="VDI54809.1"/>
    <property type="molecule type" value="Genomic_DNA"/>
</dbReference>
<reference evidence="2" key="1">
    <citation type="submission" date="2018-11" db="EMBL/GenBank/DDBJ databases">
        <authorList>
            <person name="Alioto T."/>
            <person name="Alioto T."/>
        </authorList>
    </citation>
    <scope>NUCLEOTIDE SEQUENCE</scope>
</reference>
<organism evidence="2 3">
    <name type="scientific">Mytilus galloprovincialis</name>
    <name type="common">Mediterranean mussel</name>
    <dbReference type="NCBI Taxonomy" id="29158"/>
    <lineage>
        <taxon>Eukaryota</taxon>
        <taxon>Metazoa</taxon>
        <taxon>Spiralia</taxon>
        <taxon>Lophotrochozoa</taxon>
        <taxon>Mollusca</taxon>
        <taxon>Bivalvia</taxon>
        <taxon>Autobranchia</taxon>
        <taxon>Pteriomorphia</taxon>
        <taxon>Mytilida</taxon>
        <taxon>Mytiloidea</taxon>
        <taxon>Mytilidae</taxon>
        <taxon>Mytilinae</taxon>
        <taxon>Mytilus</taxon>
    </lineage>
</organism>
<evidence type="ECO:0000259" key="1">
    <source>
        <dbReference type="Pfam" id="PF25273"/>
    </source>
</evidence>
<dbReference type="PANTHER" id="PTHR34415:SF1">
    <property type="entry name" value="INTEGRASE CATALYTIC DOMAIN-CONTAINING PROTEIN"/>
    <property type="match status" value="1"/>
</dbReference>